<reference evidence="4 5" key="1">
    <citation type="submission" date="2019-12" db="EMBL/GenBank/DDBJ databases">
        <authorList>
            <person name="Alioto T."/>
            <person name="Alioto T."/>
            <person name="Gomez Garrido J."/>
        </authorList>
    </citation>
    <scope>NUCLEOTIDE SEQUENCE [LARGE SCALE GENOMIC DNA]</scope>
</reference>
<dbReference type="InterPro" id="IPR005202">
    <property type="entry name" value="TF_GRAS"/>
</dbReference>
<dbReference type="PROSITE" id="PS50985">
    <property type="entry name" value="GRAS"/>
    <property type="match status" value="1"/>
</dbReference>
<organism evidence="4 5">
    <name type="scientific">Olea europaea subsp. europaea</name>
    <dbReference type="NCBI Taxonomy" id="158383"/>
    <lineage>
        <taxon>Eukaryota</taxon>
        <taxon>Viridiplantae</taxon>
        <taxon>Streptophyta</taxon>
        <taxon>Embryophyta</taxon>
        <taxon>Tracheophyta</taxon>
        <taxon>Spermatophyta</taxon>
        <taxon>Magnoliopsida</taxon>
        <taxon>eudicotyledons</taxon>
        <taxon>Gunneridae</taxon>
        <taxon>Pentapetalae</taxon>
        <taxon>asterids</taxon>
        <taxon>lamiids</taxon>
        <taxon>Lamiales</taxon>
        <taxon>Oleaceae</taxon>
        <taxon>Oleeae</taxon>
        <taxon>Olea</taxon>
    </lineage>
</organism>
<dbReference type="OrthoDB" id="770224at2759"/>
<keyword evidence="5" id="KW-1185">Reference proteome</keyword>
<evidence type="ECO:0000256" key="1">
    <source>
        <dbReference type="ARBA" id="ARBA00023015"/>
    </source>
</evidence>
<comment type="similarity">
    <text evidence="3">Belongs to the GRAS family.</text>
</comment>
<name>A0A8S0S737_OLEEU</name>
<dbReference type="Proteomes" id="UP000594638">
    <property type="component" value="Unassembled WGS sequence"/>
</dbReference>
<evidence type="ECO:0000256" key="3">
    <source>
        <dbReference type="PROSITE-ProRule" id="PRU01191"/>
    </source>
</evidence>
<proteinExistence type="inferred from homology"/>
<keyword evidence="2" id="KW-0804">Transcription</keyword>
<protein>
    <recommendedName>
        <fullName evidence="6">DELLA protein</fullName>
    </recommendedName>
</protein>
<evidence type="ECO:0000313" key="5">
    <source>
        <dbReference type="Proteomes" id="UP000594638"/>
    </source>
</evidence>
<dbReference type="PANTHER" id="PTHR31636">
    <property type="entry name" value="OSJNBA0084A10.13 PROTEIN-RELATED"/>
    <property type="match status" value="1"/>
</dbReference>
<comment type="caution">
    <text evidence="3">Lacks conserved residue(s) required for the propagation of feature annotation.</text>
</comment>
<accession>A0A8S0S737</accession>
<sequence length="200" mass="22563">MRHERSQRSNIDIEPEEAVAVNARFMLRTMISKPICLKNLMTVMRRINPSIMLVSEVEAKHNSPSFVNRFIESLFYYTALLDSIAEGMAQDNKNRMEIESVIYCEGIHSIVAAEGCERVTRNVPTSVWRAFFAMFGLVELELSTASAYQACLIVDLFNCGKSCTLDANIKCLFVGWKGTPLFSLSAWKFNGQRSKSSLSI</sequence>
<evidence type="ECO:0000256" key="2">
    <source>
        <dbReference type="ARBA" id="ARBA00023163"/>
    </source>
</evidence>
<keyword evidence="1" id="KW-0805">Transcription regulation</keyword>
<dbReference type="Gramene" id="OE9A061213T1">
    <property type="protein sequence ID" value="OE9A061213C1"/>
    <property type="gene ID" value="OE9A061213"/>
</dbReference>
<evidence type="ECO:0008006" key="6">
    <source>
        <dbReference type="Google" id="ProtNLM"/>
    </source>
</evidence>
<dbReference type="Pfam" id="PF03514">
    <property type="entry name" value="GRAS"/>
    <property type="match status" value="1"/>
</dbReference>
<evidence type="ECO:0000313" key="4">
    <source>
        <dbReference type="EMBL" id="CAA2987036.1"/>
    </source>
</evidence>
<dbReference type="AlphaFoldDB" id="A0A8S0S737"/>
<feature type="region of interest" description="SAW" evidence="3">
    <location>
        <begin position="112"/>
        <end position="188"/>
    </location>
</feature>
<gene>
    <name evidence="4" type="ORF">OLEA9_A061213</name>
</gene>
<comment type="caution">
    <text evidence="4">The sequence shown here is derived from an EMBL/GenBank/DDBJ whole genome shotgun (WGS) entry which is preliminary data.</text>
</comment>
<dbReference type="EMBL" id="CACTIH010003899">
    <property type="protein sequence ID" value="CAA2987036.1"/>
    <property type="molecule type" value="Genomic_DNA"/>
</dbReference>